<protein>
    <submittedName>
        <fullName evidence="2">Uncharacterized protein</fullName>
    </submittedName>
</protein>
<dbReference type="OrthoDB" id="2590746at2759"/>
<dbReference type="EMBL" id="ML770304">
    <property type="protein sequence ID" value="KAE9383861.1"/>
    <property type="molecule type" value="Genomic_DNA"/>
</dbReference>
<reference evidence="2" key="1">
    <citation type="journal article" date="2019" name="Environ. Microbiol.">
        <title>Fungal ecological strategies reflected in gene transcription - a case study of two litter decomposers.</title>
        <authorList>
            <person name="Barbi F."/>
            <person name="Kohler A."/>
            <person name="Barry K."/>
            <person name="Baskaran P."/>
            <person name="Daum C."/>
            <person name="Fauchery L."/>
            <person name="Ihrmark K."/>
            <person name="Kuo A."/>
            <person name="LaButti K."/>
            <person name="Lipzen A."/>
            <person name="Morin E."/>
            <person name="Grigoriev I.V."/>
            <person name="Henrissat B."/>
            <person name="Lindahl B."/>
            <person name="Martin F."/>
        </authorList>
    </citation>
    <scope>NUCLEOTIDE SEQUENCE</scope>
    <source>
        <strain evidence="2">JB14</strain>
    </source>
</reference>
<feature type="region of interest" description="Disordered" evidence="1">
    <location>
        <begin position="54"/>
        <end position="101"/>
    </location>
</feature>
<evidence type="ECO:0000313" key="3">
    <source>
        <dbReference type="Proteomes" id="UP000799118"/>
    </source>
</evidence>
<sequence>MCTNVFVHKGVQFSPISLLLGHNLPLTRKSRPSHFVKFKLVRRLGLVIYSPRNGSARGSLDEGQRLRNRPSTVGNSPLRPQQTSSRPTTPDPDRFTPGSSVVSVSSAGLSAADEHIHAPEVPAAGLPIGSVEDTYANSHTSFSYTTWKKSFYNWFW</sequence>
<dbReference type="Proteomes" id="UP000799118">
    <property type="component" value="Unassembled WGS sequence"/>
</dbReference>
<evidence type="ECO:0000313" key="2">
    <source>
        <dbReference type="EMBL" id="KAE9383861.1"/>
    </source>
</evidence>
<keyword evidence="3" id="KW-1185">Reference proteome</keyword>
<gene>
    <name evidence="2" type="ORF">BT96DRAFT_1008703</name>
</gene>
<proteinExistence type="predicted"/>
<feature type="compositionally biased region" description="Polar residues" evidence="1">
    <location>
        <begin position="69"/>
        <end position="85"/>
    </location>
</feature>
<accession>A0A6A4GEI6</accession>
<dbReference type="AlphaFoldDB" id="A0A6A4GEI6"/>
<evidence type="ECO:0000256" key="1">
    <source>
        <dbReference type="SAM" id="MobiDB-lite"/>
    </source>
</evidence>
<organism evidence="2 3">
    <name type="scientific">Gymnopus androsaceus JB14</name>
    <dbReference type="NCBI Taxonomy" id="1447944"/>
    <lineage>
        <taxon>Eukaryota</taxon>
        <taxon>Fungi</taxon>
        <taxon>Dikarya</taxon>
        <taxon>Basidiomycota</taxon>
        <taxon>Agaricomycotina</taxon>
        <taxon>Agaricomycetes</taxon>
        <taxon>Agaricomycetidae</taxon>
        <taxon>Agaricales</taxon>
        <taxon>Marasmiineae</taxon>
        <taxon>Omphalotaceae</taxon>
        <taxon>Gymnopus</taxon>
    </lineage>
</organism>
<name>A0A6A4GEI6_9AGAR</name>